<organism evidence="1 2">
    <name type="scientific">Companilactobacillus farciminis</name>
    <dbReference type="NCBI Taxonomy" id="1612"/>
    <lineage>
        <taxon>Bacteria</taxon>
        <taxon>Bacillati</taxon>
        <taxon>Bacillota</taxon>
        <taxon>Bacilli</taxon>
        <taxon>Lactobacillales</taxon>
        <taxon>Lactobacillaceae</taxon>
        <taxon>Companilactobacillus</taxon>
    </lineage>
</organism>
<gene>
    <name evidence="1" type="ORF">K8V88_07895</name>
</gene>
<proteinExistence type="predicted"/>
<sequence length="137" mass="15792">MISVSIQQVITTLSKTNIDPAIIKSLKTFLVLPADQKSRLEELNDPNNGNRLEIEAKFELSSNNSELILSATNLQETPTVPEFTLLKYALFYIVWSTYSEQFEDDNDPISEYNFRNNLYLNLNNTLPKIMKKRHANH</sequence>
<name>A0A921LBR0_9LACO</name>
<protein>
    <submittedName>
        <fullName evidence="1">Uncharacterized protein</fullName>
    </submittedName>
</protein>
<reference evidence="1" key="1">
    <citation type="journal article" date="2021" name="PeerJ">
        <title>Extensive microbial diversity within the chicken gut microbiome revealed by metagenomics and culture.</title>
        <authorList>
            <person name="Gilroy R."/>
            <person name="Ravi A."/>
            <person name="Getino M."/>
            <person name="Pursley I."/>
            <person name="Horton D.L."/>
            <person name="Alikhan N.F."/>
            <person name="Baker D."/>
            <person name="Gharbi K."/>
            <person name="Hall N."/>
            <person name="Watson M."/>
            <person name="Adriaenssens E.M."/>
            <person name="Foster-Nyarko E."/>
            <person name="Jarju S."/>
            <person name="Secka A."/>
            <person name="Antonio M."/>
            <person name="Oren A."/>
            <person name="Chaudhuri R.R."/>
            <person name="La Ragione R."/>
            <person name="Hildebrand F."/>
            <person name="Pallen M.J."/>
        </authorList>
    </citation>
    <scope>NUCLEOTIDE SEQUENCE</scope>
    <source>
        <strain evidence="1">7886</strain>
    </source>
</reference>
<dbReference type="Proteomes" id="UP000747013">
    <property type="component" value="Unassembled WGS sequence"/>
</dbReference>
<dbReference type="EMBL" id="DYWC01000180">
    <property type="protein sequence ID" value="HJF87346.1"/>
    <property type="molecule type" value="Genomic_DNA"/>
</dbReference>
<evidence type="ECO:0000313" key="2">
    <source>
        <dbReference type="Proteomes" id="UP000747013"/>
    </source>
</evidence>
<accession>A0A921LBR0</accession>
<reference evidence="1" key="2">
    <citation type="submission" date="2021-09" db="EMBL/GenBank/DDBJ databases">
        <authorList>
            <person name="Gilroy R."/>
        </authorList>
    </citation>
    <scope>NUCLEOTIDE SEQUENCE</scope>
    <source>
        <strain evidence="1">7886</strain>
    </source>
</reference>
<dbReference type="AlphaFoldDB" id="A0A921LBR0"/>
<evidence type="ECO:0000313" key="1">
    <source>
        <dbReference type="EMBL" id="HJF87346.1"/>
    </source>
</evidence>
<comment type="caution">
    <text evidence="1">The sequence shown here is derived from an EMBL/GenBank/DDBJ whole genome shotgun (WGS) entry which is preliminary data.</text>
</comment>